<dbReference type="InterPro" id="IPR050148">
    <property type="entry name" value="Terpene_synthase-like"/>
</dbReference>
<dbReference type="GO" id="GO:0016102">
    <property type="term" value="P:diterpenoid biosynthetic process"/>
    <property type="evidence" value="ECO:0007669"/>
    <property type="project" value="TreeGrafter"/>
</dbReference>
<feature type="region of interest" description="Disordered" evidence="1">
    <location>
        <begin position="1"/>
        <end position="33"/>
    </location>
</feature>
<dbReference type="GO" id="GO:0016740">
    <property type="term" value="F:transferase activity"/>
    <property type="evidence" value="ECO:0007669"/>
    <property type="project" value="UniProtKB-KW"/>
</dbReference>
<keyword evidence="3" id="KW-0808">Transferase</keyword>
<reference evidence="4" key="1">
    <citation type="submission" date="2016-06" db="EMBL/GenBank/DDBJ databases">
        <authorList>
            <person name="Varghese N."/>
        </authorList>
    </citation>
    <scope>NUCLEOTIDE SEQUENCE [LARGE SCALE GENOMIC DNA]</scope>
    <source>
        <strain evidence="4">DSM 45555</strain>
    </source>
</reference>
<dbReference type="InterPro" id="IPR032696">
    <property type="entry name" value="SQ_cyclase_C"/>
</dbReference>
<dbReference type="SUPFAM" id="SSF48239">
    <property type="entry name" value="Terpenoid cyclases/Protein prenyltransferases"/>
    <property type="match status" value="2"/>
</dbReference>
<name>A0A1C4ZGH8_9ACTN</name>
<accession>A0A1C4ZGH8</accession>
<dbReference type="InterPro" id="IPR008930">
    <property type="entry name" value="Terpenoid_cyclase/PrenylTrfase"/>
</dbReference>
<dbReference type="RefSeq" id="WP_091048194.1">
    <property type="nucleotide sequence ID" value="NZ_FMCV01000017.1"/>
</dbReference>
<dbReference type="Pfam" id="PF13243">
    <property type="entry name" value="SQHop_cyclase_C"/>
    <property type="match status" value="1"/>
</dbReference>
<evidence type="ECO:0000256" key="1">
    <source>
        <dbReference type="SAM" id="MobiDB-lite"/>
    </source>
</evidence>
<dbReference type="Gene3D" id="1.50.10.20">
    <property type="match status" value="1"/>
</dbReference>
<sequence length="519" mass="53721">MTLTAGPVPATRSGATHDLITELGGEPEGQTSPSVYETGRLVALAPWLGGHDRRVTWLLDRQRPDGGWGGPGGYALVPTLSAVEALLAVLHHEGPATAPAAAAHRGLAHLTGALRDGAPPDLPATDLIVPALLTAVDRHLDGPAGPPPGLAEWAGRARLPLPAGLDPARLTRVRGLLATGRPVPEKLAHALEVAGELAYRAPGVRPSASGAVGASPAATAAWLGKPEPGPVLDYLNAVARPGPVPCASPITVFERAWVLGILVRAGVPVGAPEPVLTELRAAVGPSGAATAPGLPADADTTAVTLYALARLGRAPGVAPLAGFDTGRHFCTWPGEDGASLTTNAHVLDALGEQPSAPGVTGARRRVTEWLLDRQEPDGRWEDRWHASPYYATYAVLLALADHAPDGAARTAVERGVAWLLDTQRPDGSWGRWDGTAEETAYAVLALADAGRPGDPRITSALVRGRLRLSELDGCDSEPALWHDKDLYRPTRIVRAAVLAASGRAGAARTAAAPTMIRIA</sequence>
<protein>
    <submittedName>
        <fullName evidence="3">Prenyltransferase and squalene oxidase repeat-containing protein</fullName>
    </submittedName>
</protein>
<dbReference type="AlphaFoldDB" id="A0A1C4ZGH8"/>
<dbReference type="EMBL" id="FMCV01000017">
    <property type="protein sequence ID" value="SCF32147.1"/>
    <property type="molecule type" value="Genomic_DNA"/>
</dbReference>
<evidence type="ECO:0000259" key="2">
    <source>
        <dbReference type="Pfam" id="PF13243"/>
    </source>
</evidence>
<dbReference type="PANTHER" id="PTHR31739:SF25">
    <property type="entry name" value="(E,E)-GERANYLLINALOOL SYNTHASE"/>
    <property type="match status" value="1"/>
</dbReference>
<evidence type="ECO:0000313" key="3">
    <source>
        <dbReference type="EMBL" id="SCF32147.1"/>
    </source>
</evidence>
<organism evidence="3 4">
    <name type="scientific">Micromonospora marina</name>
    <dbReference type="NCBI Taxonomy" id="307120"/>
    <lineage>
        <taxon>Bacteria</taxon>
        <taxon>Bacillati</taxon>
        <taxon>Actinomycetota</taxon>
        <taxon>Actinomycetes</taxon>
        <taxon>Micromonosporales</taxon>
        <taxon>Micromonosporaceae</taxon>
        <taxon>Micromonospora</taxon>
    </lineage>
</organism>
<dbReference type="PANTHER" id="PTHR31739">
    <property type="entry name" value="ENT-COPALYL DIPHOSPHATE SYNTHASE, CHLOROPLASTIC"/>
    <property type="match status" value="1"/>
</dbReference>
<dbReference type="Proteomes" id="UP000198551">
    <property type="component" value="Unassembled WGS sequence"/>
</dbReference>
<proteinExistence type="predicted"/>
<dbReference type="GO" id="GO:0000287">
    <property type="term" value="F:magnesium ion binding"/>
    <property type="evidence" value="ECO:0007669"/>
    <property type="project" value="TreeGrafter"/>
</dbReference>
<dbReference type="Gene3D" id="1.50.10.160">
    <property type="match status" value="1"/>
</dbReference>
<dbReference type="GO" id="GO:0010333">
    <property type="term" value="F:terpene synthase activity"/>
    <property type="evidence" value="ECO:0007669"/>
    <property type="project" value="InterPro"/>
</dbReference>
<evidence type="ECO:0000313" key="4">
    <source>
        <dbReference type="Proteomes" id="UP000198551"/>
    </source>
</evidence>
<gene>
    <name evidence="3" type="ORF">GA0070215_11785</name>
</gene>
<feature type="domain" description="Squalene cyclase C-terminal" evidence="2">
    <location>
        <begin position="340"/>
        <end position="443"/>
    </location>
</feature>
<dbReference type="UniPathway" id="UPA00337"/>
<keyword evidence="4" id="KW-1185">Reference proteome</keyword>